<name>A0ABU9XN25_9SPHN</name>
<dbReference type="Proteomes" id="UP001404104">
    <property type="component" value="Unassembled WGS sequence"/>
</dbReference>
<evidence type="ECO:0000313" key="2">
    <source>
        <dbReference type="EMBL" id="MEN2785227.1"/>
    </source>
</evidence>
<organism evidence="2 3">
    <name type="scientific">Sphingomonas qilianensis</name>
    <dbReference type="NCBI Taxonomy" id="1736690"/>
    <lineage>
        <taxon>Bacteria</taxon>
        <taxon>Pseudomonadati</taxon>
        <taxon>Pseudomonadota</taxon>
        <taxon>Alphaproteobacteria</taxon>
        <taxon>Sphingomonadales</taxon>
        <taxon>Sphingomonadaceae</taxon>
        <taxon>Sphingomonas</taxon>
    </lineage>
</organism>
<dbReference type="PANTHER" id="PTHR21234:SF42">
    <property type="entry name" value="PHOSPHORYLASE SUPERFAMILY PROTEIN"/>
    <property type="match status" value="1"/>
</dbReference>
<accession>A0ABU9XN25</accession>
<gene>
    <name evidence="2" type="ORF">ABC969_02195</name>
</gene>
<dbReference type="SUPFAM" id="SSF53167">
    <property type="entry name" value="Purine and uridine phosphorylases"/>
    <property type="match status" value="1"/>
</dbReference>
<dbReference type="CDD" id="cd09008">
    <property type="entry name" value="MTAN"/>
    <property type="match status" value="1"/>
</dbReference>
<proteinExistence type="predicted"/>
<evidence type="ECO:0000259" key="1">
    <source>
        <dbReference type="Pfam" id="PF01048"/>
    </source>
</evidence>
<evidence type="ECO:0000313" key="3">
    <source>
        <dbReference type="Proteomes" id="UP001404104"/>
    </source>
</evidence>
<comment type="caution">
    <text evidence="2">The sequence shown here is derived from an EMBL/GenBank/DDBJ whole genome shotgun (WGS) entry which is preliminary data.</text>
</comment>
<dbReference type="InterPro" id="IPR035994">
    <property type="entry name" value="Nucleoside_phosphorylase_sf"/>
</dbReference>
<protein>
    <submittedName>
        <fullName evidence="2">5'-methylthioadenosine/S-adenosylhomocysteine nucleosidase</fullName>
    </submittedName>
</protein>
<dbReference type="Gene3D" id="3.40.50.1580">
    <property type="entry name" value="Nucleoside phosphorylase domain"/>
    <property type="match status" value="1"/>
</dbReference>
<dbReference type="InterPro" id="IPR000845">
    <property type="entry name" value="Nucleoside_phosphorylase_d"/>
</dbReference>
<feature type="domain" description="Nucleoside phosphorylase" evidence="1">
    <location>
        <begin position="13"/>
        <end position="288"/>
    </location>
</feature>
<keyword evidence="3" id="KW-1185">Reference proteome</keyword>
<sequence>MTVAPQKFDTLPRIAVMTAFPPEWAALVDSVTEACEHRVNGLTILTGMLAGKPVVLMQSGISMVNAAMNTQLLIDRFALRSIVFSGIAGGVDPALLIGDVCVPDKWGQNFELAFARQTADGFAPPTGIPGGTELPGHGALFPRDVIVGNADDAVAERRWFAADAELVALAGRVGADIALERCLPAEDGGQPHCLEHQPAVVTGGVGVSGSAFVDNAAYREYLAATYAARVVDMESAAVAQVAYVNQVPFVVFRSVSDLAGGDAAANQMLTFMGLAATNSAHLVRAFVAAMPG</sequence>
<dbReference type="PANTHER" id="PTHR21234">
    <property type="entry name" value="PURINE NUCLEOSIDE PHOSPHORYLASE"/>
    <property type="match status" value="1"/>
</dbReference>
<reference evidence="2 3" key="1">
    <citation type="submission" date="2024-05" db="EMBL/GenBank/DDBJ databases">
        <authorList>
            <person name="Liu Q."/>
            <person name="Xin Y.-H."/>
        </authorList>
    </citation>
    <scope>NUCLEOTIDE SEQUENCE [LARGE SCALE GENOMIC DNA]</scope>
    <source>
        <strain evidence="2 3">CGMCC 1.15349</strain>
    </source>
</reference>
<dbReference type="RefSeq" id="WP_345862654.1">
    <property type="nucleotide sequence ID" value="NZ_JBDIMF010000001.1"/>
</dbReference>
<dbReference type="EMBL" id="JBDIMF010000001">
    <property type="protein sequence ID" value="MEN2785227.1"/>
    <property type="molecule type" value="Genomic_DNA"/>
</dbReference>
<dbReference type="Pfam" id="PF01048">
    <property type="entry name" value="PNP_UDP_1"/>
    <property type="match status" value="1"/>
</dbReference>